<evidence type="ECO:0000256" key="1">
    <source>
        <dbReference type="SAM" id="Phobius"/>
    </source>
</evidence>
<dbReference type="SUPFAM" id="SSF48452">
    <property type="entry name" value="TPR-like"/>
    <property type="match status" value="1"/>
</dbReference>
<dbReference type="AlphaFoldDB" id="A0A843BFV2"/>
<proteinExistence type="predicted"/>
<comment type="caution">
    <text evidence="2">The sequence shown here is derived from an EMBL/GenBank/DDBJ whole genome shotgun (WGS) entry which is preliminary data.</text>
</comment>
<feature type="transmembrane region" description="Helical" evidence="1">
    <location>
        <begin position="43"/>
        <end position="65"/>
    </location>
</feature>
<name>A0A843BFV2_9BURK</name>
<protein>
    <submittedName>
        <fullName evidence="2">Tetratricopeptide repeat protein</fullName>
    </submittedName>
</protein>
<keyword evidence="3" id="KW-1185">Reference proteome</keyword>
<keyword evidence="1" id="KW-0812">Transmembrane</keyword>
<evidence type="ECO:0000313" key="2">
    <source>
        <dbReference type="EMBL" id="MBI1627007.1"/>
    </source>
</evidence>
<dbReference type="RefSeq" id="WP_198462350.1">
    <property type="nucleotide sequence ID" value="NZ_JABBCQ020000033.1"/>
</dbReference>
<organism evidence="2 3">
    <name type="scientific">Comamonas suwonensis</name>
    <dbReference type="NCBI Taxonomy" id="2606214"/>
    <lineage>
        <taxon>Bacteria</taxon>
        <taxon>Pseudomonadati</taxon>
        <taxon>Pseudomonadota</taxon>
        <taxon>Betaproteobacteria</taxon>
        <taxon>Burkholderiales</taxon>
        <taxon>Comamonadaceae</taxon>
        <taxon>Comamonas</taxon>
    </lineage>
</organism>
<keyword evidence="1" id="KW-0472">Membrane</keyword>
<gene>
    <name evidence="2" type="ORF">HF327_021280</name>
</gene>
<keyword evidence="1" id="KW-1133">Transmembrane helix</keyword>
<dbReference type="Proteomes" id="UP000530032">
    <property type="component" value="Unassembled WGS sequence"/>
</dbReference>
<dbReference type="Pfam" id="PF14559">
    <property type="entry name" value="TPR_19"/>
    <property type="match status" value="1"/>
</dbReference>
<accession>A0A843BFV2</accession>
<dbReference type="InterPro" id="IPR011990">
    <property type="entry name" value="TPR-like_helical_dom_sf"/>
</dbReference>
<sequence>MSLIHDALKSMDATAQQASAPAVAAQVPAPTGNSSAARGGQPAWVGGALTFAVVVGVGCAGLTYWQSQKSPKGATLSPAAIAVVQPEVEQASAPALPAELAQSLNVEVADVSANARMAQVATTTESVSVSHALAVTVPAPAQGMKVMEQSTLTVPVTRRVVQTARPVVVTPPWSERQVADPVRATDVSATAPATDESPIELRFARFVIAMKGGHKADAQHELNALKTRLPAGSLGLMRAQAWFDLRAGNDDAAAEQYHAILERMEGDEEAAINLASILVRQGKPEDARATLASAVRLQPDSDNLRSALAQFTPNARQ</sequence>
<dbReference type="EMBL" id="JABBCQ020000033">
    <property type="protein sequence ID" value="MBI1627007.1"/>
    <property type="molecule type" value="Genomic_DNA"/>
</dbReference>
<dbReference type="Gene3D" id="1.25.40.10">
    <property type="entry name" value="Tetratricopeptide repeat domain"/>
    <property type="match status" value="1"/>
</dbReference>
<evidence type="ECO:0000313" key="3">
    <source>
        <dbReference type="Proteomes" id="UP000530032"/>
    </source>
</evidence>
<reference evidence="2" key="1">
    <citation type="submission" date="2020-12" db="EMBL/GenBank/DDBJ databases">
        <title>Comamonas sp. nov., isolated from stream water.</title>
        <authorList>
            <person name="Park K.-H."/>
        </authorList>
    </citation>
    <scope>NUCLEOTIDE SEQUENCE</scope>
    <source>
        <strain evidence="2">EJ-4</strain>
    </source>
</reference>